<reference evidence="2 3" key="1">
    <citation type="submission" date="2023-12" db="EMBL/GenBank/DDBJ databases">
        <title>Stenotrophomonas guangdongensis sp. nov., isolated from wilted pepper plants (Capsicum annuum).</title>
        <authorList>
            <person name="Qiu M."/>
            <person name="Li Y."/>
            <person name="Liu Q."/>
            <person name="Zhang X."/>
            <person name="Huang Y."/>
            <person name="Guo R."/>
            <person name="Hu M."/>
            <person name="Zhou J."/>
            <person name="Zhou X."/>
        </authorList>
    </citation>
    <scope>NUCLEOTIDE SEQUENCE [LARGE SCALE GENOMIC DNA]</scope>
    <source>
        <strain evidence="2 3">MH1</strain>
    </source>
</reference>
<dbReference type="EMBL" id="JAYFUH010000085">
    <property type="protein sequence ID" value="MEA5667393.1"/>
    <property type="molecule type" value="Genomic_DNA"/>
</dbReference>
<feature type="region of interest" description="Disordered" evidence="1">
    <location>
        <begin position="131"/>
        <end position="151"/>
    </location>
</feature>
<sequence>MTSYLLPKATSIRAQIEDLADEIRNLIDGMPSKDDALAAINTHIEREANSVKIRPSAFTGGACPAVSAYPDSAHAYACKFFPDAIRERLRAKVEALYQGEVTITDDRKKERLEAQQLELERQEESLIREAAAAGKNIPRRSNANPAITLAD</sequence>
<organism evidence="2 3">
    <name type="scientific">Stenotrophomonas capsici</name>
    <dbReference type="NCBI Taxonomy" id="3110230"/>
    <lineage>
        <taxon>Bacteria</taxon>
        <taxon>Pseudomonadati</taxon>
        <taxon>Pseudomonadota</taxon>
        <taxon>Gammaproteobacteria</taxon>
        <taxon>Lysobacterales</taxon>
        <taxon>Lysobacteraceae</taxon>
        <taxon>Stenotrophomonas</taxon>
    </lineage>
</organism>
<comment type="caution">
    <text evidence="2">The sequence shown here is derived from an EMBL/GenBank/DDBJ whole genome shotgun (WGS) entry which is preliminary data.</text>
</comment>
<name>A0ABU5V214_9GAMM</name>
<evidence type="ECO:0000313" key="3">
    <source>
        <dbReference type="Proteomes" id="UP001301653"/>
    </source>
</evidence>
<accession>A0ABU5V214</accession>
<gene>
    <name evidence="2" type="ORF">VA603_07625</name>
</gene>
<evidence type="ECO:0000256" key="1">
    <source>
        <dbReference type="SAM" id="MobiDB-lite"/>
    </source>
</evidence>
<proteinExistence type="predicted"/>
<dbReference type="Proteomes" id="UP001301653">
    <property type="component" value="Unassembled WGS sequence"/>
</dbReference>
<dbReference type="RefSeq" id="WP_323438422.1">
    <property type="nucleotide sequence ID" value="NZ_JAYFUH010000085.1"/>
</dbReference>
<evidence type="ECO:0000313" key="2">
    <source>
        <dbReference type="EMBL" id="MEA5667393.1"/>
    </source>
</evidence>
<protein>
    <submittedName>
        <fullName evidence="2">Uncharacterized protein</fullName>
    </submittedName>
</protein>
<keyword evidence="3" id="KW-1185">Reference proteome</keyword>